<feature type="transmembrane region" description="Helical" evidence="1">
    <location>
        <begin position="205"/>
        <end position="223"/>
    </location>
</feature>
<evidence type="ECO:0000313" key="3">
    <source>
        <dbReference type="EMBL" id="BCG23714.1"/>
    </source>
</evidence>
<feature type="transmembrane region" description="Helical" evidence="1">
    <location>
        <begin position="86"/>
        <end position="107"/>
    </location>
</feature>
<feature type="transmembrane region" description="Helical" evidence="1">
    <location>
        <begin position="230"/>
        <end position="249"/>
    </location>
</feature>
<dbReference type="Pfam" id="PF02517">
    <property type="entry name" value="Rce1-like"/>
    <property type="match status" value="1"/>
</dbReference>
<dbReference type="AlphaFoldDB" id="A0A6J4E418"/>
<feature type="transmembrane region" description="Helical" evidence="1">
    <location>
        <begin position="119"/>
        <end position="139"/>
    </location>
</feature>
<dbReference type="EMBL" id="AP023189">
    <property type="protein sequence ID" value="BCG23714.1"/>
    <property type="molecule type" value="Genomic_DNA"/>
</dbReference>
<reference evidence="3 5" key="1">
    <citation type="submission" date="2020-05" db="EMBL/GenBank/DDBJ databases">
        <title>Characterization of novel class B3 metallo-beta-lactamase from novel Pseudomonas species.</title>
        <authorList>
            <person name="Yamada K."/>
            <person name="Aoki K."/>
            <person name="Ishii Y."/>
        </authorList>
    </citation>
    <scope>NUCLEOTIDE SEQUENCE [LARGE SCALE GENOMIC DNA]</scope>
    <source>
        <strain evidence="3 5">TUM18999</strain>
        <strain evidence="4 6">TUM20286</strain>
    </source>
</reference>
<evidence type="ECO:0000313" key="6">
    <source>
        <dbReference type="Proteomes" id="UP001054892"/>
    </source>
</evidence>
<accession>A0A6J4E418</accession>
<feature type="transmembrane region" description="Helical" evidence="1">
    <location>
        <begin position="20"/>
        <end position="41"/>
    </location>
</feature>
<evidence type="ECO:0000259" key="2">
    <source>
        <dbReference type="Pfam" id="PF02517"/>
    </source>
</evidence>
<sequence>MPLHLQILLPLFTLALGRGFGQVSPIGLACGLAYAFWVLAAPKIPARLWFPVTLLGSIAFAAHLVPGFSPLPLAEPLRLSADAPLYALRLSWDKTLVGMTLLAWWLGRPPQVMVARWRATALTAVATLLAVPVLALGLGLVDWMPKWPELVWRWLPVNLLAVVLAEELLFRALLQSALVSRLGAWAGVAITALLFGAVHLPFSPLFAAVAAVAGLGYGLAFHFSGRLGVAIALHLAVNLCHLAMLSYPVKLG</sequence>
<keyword evidence="1" id="KW-0472">Membrane</keyword>
<keyword evidence="1" id="KW-1133">Transmembrane helix</keyword>
<feature type="transmembrane region" description="Helical" evidence="1">
    <location>
        <begin position="48"/>
        <end position="66"/>
    </location>
</feature>
<evidence type="ECO:0000256" key="1">
    <source>
        <dbReference type="SAM" id="Phobius"/>
    </source>
</evidence>
<organism evidence="3 5">
    <name type="scientific">Pseudomonas tohonis</name>
    <dbReference type="NCBI Taxonomy" id="2725477"/>
    <lineage>
        <taxon>Bacteria</taxon>
        <taxon>Pseudomonadati</taxon>
        <taxon>Pseudomonadota</taxon>
        <taxon>Gammaproteobacteria</taxon>
        <taxon>Pseudomonadales</taxon>
        <taxon>Pseudomonadaceae</taxon>
        <taxon>Pseudomonas</taxon>
    </lineage>
</organism>
<dbReference type="RefSeq" id="WP_173173909.1">
    <property type="nucleotide sequence ID" value="NZ_AP023189.1"/>
</dbReference>
<dbReference type="InterPro" id="IPR003675">
    <property type="entry name" value="Rce1/LyrA-like_dom"/>
</dbReference>
<dbReference type="EMBL" id="BQKM01000002">
    <property type="protein sequence ID" value="GJN51758.1"/>
    <property type="molecule type" value="Genomic_DNA"/>
</dbReference>
<dbReference type="KEGG" id="ptw:TUM18999_19050"/>
<gene>
    <name evidence="3" type="ORF">TUM18999_19050</name>
    <name evidence="4" type="ORF">TUM20286_15100</name>
</gene>
<protein>
    <submittedName>
        <fullName evidence="3">CAAX protease family protein</fullName>
    </submittedName>
</protein>
<dbReference type="Proteomes" id="UP000509383">
    <property type="component" value="Chromosome"/>
</dbReference>
<keyword evidence="3" id="KW-0378">Hydrolase</keyword>
<evidence type="ECO:0000313" key="5">
    <source>
        <dbReference type="Proteomes" id="UP000509383"/>
    </source>
</evidence>
<keyword evidence="6" id="KW-1185">Reference proteome</keyword>
<name>A0A6J4E418_9PSED</name>
<dbReference type="GO" id="GO:0080120">
    <property type="term" value="P:CAAX-box protein maturation"/>
    <property type="evidence" value="ECO:0007669"/>
    <property type="project" value="UniProtKB-ARBA"/>
</dbReference>
<feature type="domain" description="CAAX prenyl protease 2/Lysostaphin resistance protein A-like" evidence="2">
    <location>
        <begin position="151"/>
        <end position="239"/>
    </location>
</feature>
<dbReference type="GO" id="GO:0004175">
    <property type="term" value="F:endopeptidase activity"/>
    <property type="evidence" value="ECO:0007669"/>
    <property type="project" value="UniProtKB-ARBA"/>
</dbReference>
<dbReference type="GO" id="GO:0006508">
    <property type="term" value="P:proteolysis"/>
    <property type="evidence" value="ECO:0007669"/>
    <property type="project" value="UniProtKB-KW"/>
</dbReference>
<evidence type="ECO:0000313" key="4">
    <source>
        <dbReference type="EMBL" id="GJN51758.1"/>
    </source>
</evidence>
<keyword evidence="3" id="KW-0645">Protease</keyword>
<feature type="transmembrane region" description="Helical" evidence="1">
    <location>
        <begin position="182"/>
        <end position="199"/>
    </location>
</feature>
<dbReference type="Proteomes" id="UP001054892">
    <property type="component" value="Unassembled WGS sequence"/>
</dbReference>
<proteinExistence type="predicted"/>
<keyword evidence="1" id="KW-0812">Transmembrane</keyword>
<feature type="transmembrane region" description="Helical" evidence="1">
    <location>
        <begin position="151"/>
        <end position="170"/>
    </location>
</feature>